<dbReference type="RefSeq" id="XP_058346725.1">
    <property type="nucleotide sequence ID" value="XM_058482701.1"/>
</dbReference>
<dbReference type="AlphaFoldDB" id="A0AAD7VA40"/>
<dbReference type="SUPFAM" id="SSF57701">
    <property type="entry name" value="Zn2/Cys6 DNA-binding domain"/>
    <property type="match status" value="1"/>
</dbReference>
<comment type="caution">
    <text evidence="5">The sequence shown here is derived from an EMBL/GenBank/DDBJ whole genome shotgun (WGS) entry which is preliminary data.</text>
</comment>
<feature type="compositionally biased region" description="Polar residues" evidence="3">
    <location>
        <begin position="272"/>
        <end position="281"/>
    </location>
</feature>
<reference evidence="5 6" key="1">
    <citation type="submission" date="2023-03" db="EMBL/GenBank/DDBJ databases">
        <title>Genome sequence of Lichtheimia ornata CBS 291.66.</title>
        <authorList>
            <person name="Mohabir J.T."/>
            <person name="Shea T.P."/>
            <person name="Kurbessoian T."/>
            <person name="Berby B."/>
            <person name="Fontaine J."/>
            <person name="Livny J."/>
            <person name="Gnirke A."/>
            <person name="Stajich J.E."/>
            <person name="Cuomo C.A."/>
        </authorList>
    </citation>
    <scope>NUCLEOTIDE SEQUENCE [LARGE SCALE GENOMIC DNA]</scope>
    <source>
        <strain evidence="5">CBS 291.66</strain>
    </source>
</reference>
<dbReference type="GO" id="GO:0000981">
    <property type="term" value="F:DNA-binding transcription factor activity, RNA polymerase II-specific"/>
    <property type="evidence" value="ECO:0007669"/>
    <property type="project" value="InterPro"/>
</dbReference>
<feature type="region of interest" description="Disordered" evidence="3">
    <location>
        <begin position="1"/>
        <end position="48"/>
    </location>
</feature>
<feature type="compositionally biased region" description="Low complexity" evidence="3">
    <location>
        <begin position="694"/>
        <end position="704"/>
    </location>
</feature>
<proteinExistence type="predicted"/>
<feature type="region of interest" description="Disordered" evidence="3">
    <location>
        <begin position="574"/>
        <end position="600"/>
    </location>
</feature>
<evidence type="ECO:0000256" key="2">
    <source>
        <dbReference type="ARBA" id="ARBA00023242"/>
    </source>
</evidence>
<feature type="compositionally biased region" description="Low complexity" evidence="3">
    <location>
        <begin position="248"/>
        <end position="262"/>
    </location>
</feature>
<dbReference type="PROSITE" id="PS00463">
    <property type="entry name" value="ZN2_CY6_FUNGAL_1"/>
    <property type="match status" value="1"/>
</dbReference>
<feature type="region of interest" description="Disordered" evidence="3">
    <location>
        <begin position="528"/>
        <end position="547"/>
    </location>
</feature>
<dbReference type="GO" id="GO:0008270">
    <property type="term" value="F:zinc ion binding"/>
    <property type="evidence" value="ECO:0007669"/>
    <property type="project" value="InterPro"/>
</dbReference>
<feature type="region of interest" description="Disordered" evidence="3">
    <location>
        <begin position="694"/>
        <end position="743"/>
    </location>
</feature>
<dbReference type="EMBL" id="JARTCD010000007">
    <property type="protein sequence ID" value="KAJ8661812.1"/>
    <property type="molecule type" value="Genomic_DNA"/>
</dbReference>
<name>A0AAD7VA40_9FUNG</name>
<dbReference type="PANTHER" id="PTHR47659">
    <property type="entry name" value="ZN(II)2CYS6 TRANSCRIPTION FACTOR (EUROFUNG)-RELATED"/>
    <property type="match status" value="1"/>
</dbReference>
<keyword evidence="1" id="KW-0479">Metal-binding</keyword>
<dbReference type="GeneID" id="83210037"/>
<evidence type="ECO:0000259" key="4">
    <source>
        <dbReference type="PROSITE" id="PS50048"/>
    </source>
</evidence>
<sequence length="743" mass="79368">MQAPDDPPFSSSSSLSQFHLPSPDSDQDPLVAESHHSKSDMVTLPSSPSCIFTPATANTTTITTTSNTNTTSSSSTTTTTTTASTAPSAQQLPTPRTPSNDDDDTTTISTMADNQLTPMIVPAKRGYKSHVPSACVNCRKAHLACDVSRPCKRCVAAGKSDTCHDAKHKKRGRPRLHETKRFSGMYGGSVILDTSSVTAAAAAREKTTCGMIQTATFTMTTAMHRPTTPSTTAISFVHEPIESFQNKTSTHQQPSSSSPSPHIAISHRKNDSSGSSQSQQALREPEPPPSSSTSKSTITMFLSMEMCCARTSDEVTELWGYHPRDLVHRSLYELISSHDTDRLGRLHRLLLDNIMDIAQQQHDTTTTNNNTLGPEARPPPSERTTSPIFYDTDPDRLMMIASGSGTFSDTLHIKKQGGEHELYEVIVYLGGGLGADLTKPATLKHLYVVAEMKKHQYRIEQRLLSHQHHTRAFNASSLRFQQTLPRVHASTSQHTFHTGSTSSSLSSSSASSFSMGHTTLRPIAPQLARSSSSGPLQARQGSLPGHFAANSQLNTVSLPAGSKKDHAVPKVNIAPISNHEGRRHGVGGSHGSGSHGNKQPIAPAVTERLFPSFTGGPYFRRIAAASPNGSAPPPIGRESNNPYSTLAYRFAPAAPPAGSPRGGPPSYTHPTTQYFLQTSSSTLNAAASAAQSSSNNISTATTTSHPNTAAATDGNTMAADNDKAVGKTDSKRKAEMSIRSLLC</sequence>
<evidence type="ECO:0000313" key="5">
    <source>
        <dbReference type="EMBL" id="KAJ8661812.1"/>
    </source>
</evidence>
<dbReference type="PANTHER" id="PTHR47659:SF4">
    <property type="entry name" value="ZN(II)2CYS6 TRANSCRIPTION FACTOR (EUROFUNG)"/>
    <property type="match status" value="1"/>
</dbReference>
<feature type="compositionally biased region" description="Low complexity" evidence="3">
    <location>
        <begin position="8"/>
        <end position="23"/>
    </location>
</feature>
<feature type="domain" description="Zn(2)-C6 fungal-type" evidence="4">
    <location>
        <begin position="134"/>
        <end position="163"/>
    </location>
</feature>
<organism evidence="5 6">
    <name type="scientific">Lichtheimia ornata</name>
    <dbReference type="NCBI Taxonomy" id="688661"/>
    <lineage>
        <taxon>Eukaryota</taxon>
        <taxon>Fungi</taxon>
        <taxon>Fungi incertae sedis</taxon>
        <taxon>Mucoromycota</taxon>
        <taxon>Mucoromycotina</taxon>
        <taxon>Mucoromycetes</taxon>
        <taxon>Mucorales</taxon>
        <taxon>Lichtheimiaceae</taxon>
        <taxon>Lichtheimia</taxon>
    </lineage>
</organism>
<accession>A0AAD7VA40</accession>
<dbReference type="PROSITE" id="PS50048">
    <property type="entry name" value="ZN2_CY6_FUNGAL_2"/>
    <property type="match status" value="1"/>
</dbReference>
<dbReference type="InterPro" id="IPR050335">
    <property type="entry name" value="ERT1_acuK_gluconeogen_tf"/>
</dbReference>
<feature type="region of interest" description="Disordered" evidence="3">
    <location>
        <begin position="489"/>
        <end position="516"/>
    </location>
</feature>
<evidence type="ECO:0000256" key="3">
    <source>
        <dbReference type="SAM" id="MobiDB-lite"/>
    </source>
</evidence>
<feature type="region of interest" description="Disordered" evidence="3">
    <location>
        <begin position="61"/>
        <end position="112"/>
    </location>
</feature>
<feature type="compositionally biased region" description="Low complexity" evidence="3">
    <location>
        <begin position="490"/>
        <end position="516"/>
    </location>
</feature>
<keyword evidence="6" id="KW-1185">Reference proteome</keyword>
<dbReference type="SMART" id="SM00066">
    <property type="entry name" value="GAL4"/>
    <property type="match status" value="1"/>
</dbReference>
<feature type="region of interest" description="Disordered" evidence="3">
    <location>
        <begin position="245"/>
        <end position="295"/>
    </location>
</feature>
<evidence type="ECO:0000313" key="6">
    <source>
        <dbReference type="Proteomes" id="UP001234581"/>
    </source>
</evidence>
<feature type="region of interest" description="Disordered" evidence="3">
    <location>
        <begin position="651"/>
        <end position="672"/>
    </location>
</feature>
<dbReference type="InterPro" id="IPR001138">
    <property type="entry name" value="Zn2Cys6_DnaBD"/>
</dbReference>
<evidence type="ECO:0000256" key="1">
    <source>
        <dbReference type="ARBA" id="ARBA00022723"/>
    </source>
</evidence>
<gene>
    <name evidence="5" type="ORF">O0I10_002621</name>
</gene>
<feature type="compositionally biased region" description="Low complexity" evidence="3">
    <location>
        <begin position="61"/>
        <end position="98"/>
    </location>
</feature>
<keyword evidence="2" id="KW-0539">Nucleus</keyword>
<dbReference type="Proteomes" id="UP001234581">
    <property type="component" value="Unassembled WGS sequence"/>
</dbReference>
<feature type="compositionally biased region" description="Polar residues" evidence="3">
    <location>
        <begin position="705"/>
        <end position="715"/>
    </location>
</feature>
<dbReference type="InterPro" id="IPR036864">
    <property type="entry name" value="Zn2-C6_fun-type_DNA-bd_sf"/>
</dbReference>
<dbReference type="CDD" id="cd00067">
    <property type="entry name" value="GAL4"/>
    <property type="match status" value="1"/>
</dbReference>
<dbReference type="Gene3D" id="3.30.450.20">
    <property type="entry name" value="PAS domain"/>
    <property type="match status" value="1"/>
</dbReference>
<feature type="compositionally biased region" description="Basic and acidic residues" evidence="3">
    <location>
        <begin position="720"/>
        <end position="736"/>
    </location>
</feature>
<protein>
    <recommendedName>
        <fullName evidence="4">Zn(2)-C6 fungal-type domain-containing protein</fullName>
    </recommendedName>
</protein>
<feature type="region of interest" description="Disordered" evidence="3">
    <location>
        <begin position="364"/>
        <end position="388"/>
    </location>
</feature>
<dbReference type="Gene3D" id="4.10.240.10">
    <property type="entry name" value="Zn(2)-C6 fungal-type DNA-binding domain"/>
    <property type="match status" value="1"/>
</dbReference>